<reference evidence="9 10" key="1">
    <citation type="journal article" date="2011" name="Stand. Genomic Sci.">
        <title>Complete genome sequence of Parvibaculum lavamentivorans type strain (DS-1(T)).</title>
        <authorList>
            <person name="Schleheck D."/>
            <person name="Weiss M."/>
            <person name="Pitluck S."/>
            <person name="Bruce D."/>
            <person name="Land M.L."/>
            <person name="Han S."/>
            <person name="Saunders E."/>
            <person name="Tapia R."/>
            <person name="Detter C."/>
            <person name="Brettin T."/>
            <person name="Han J."/>
            <person name="Woyke T."/>
            <person name="Goodwin L."/>
            <person name="Pennacchio L."/>
            <person name="Nolan M."/>
            <person name="Cook A.M."/>
            <person name="Kjelleberg S."/>
            <person name="Thomas T."/>
        </authorList>
    </citation>
    <scope>NUCLEOTIDE SEQUENCE [LARGE SCALE GENOMIC DNA]</scope>
    <source>
        <strain evidence="10">DS-1 / DSM 13023 / NCIMB 13966</strain>
    </source>
</reference>
<sequence length="400" mass="43594">MERESEVKGRLTGRNVMSLNLNPVSVSDYRELARRRLPTQLFDYIDGGSYAEATLDDNVAAFRRLKLRQRVLRDVSTIDTSAEIFGTQWKIPAALAPVGFAGMYARRGEVQAAKAAEKFGVPFTLSTVGICAIEEVAKATSVPFWFQLYVIKDRGYARALMQRAHEAGCPVLVFTVDLAVLGARYRDTRNGMNTAMSLGKKLKVAMDFAKRPGWIRDVALGGKPLDFGNLREAVPNARGFGEFGAWVAQNLDPAMTWKDLEWVRANWPGKIIIKGVMDREDARLAMAEVAPEGIVVSNHGGRQLDGTPATLDALPAIREEVGDRTVLLLDGGIRSGLDIVKARARGADACLLGRAWAFALAAQGEAGVKAMLGTMRQEMHVAQALTGFTRARDIDSSAIA</sequence>
<dbReference type="PROSITE" id="PS00557">
    <property type="entry name" value="FMN_HYDROXY_ACID_DH_1"/>
    <property type="match status" value="1"/>
</dbReference>
<feature type="binding site" evidence="7">
    <location>
        <position position="184"/>
    </location>
    <ligand>
        <name>glyoxylate</name>
        <dbReference type="ChEBI" id="CHEBI:36655"/>
    </ligand>
</feature>
<feature type="binding site" evidence="7">
    <location>
        <position position="299"/>
    </location>
    <ligand>
        <name>glyoxylate</name>
        <dbReference type="ChEBI" id="CHEBI:36655"/>
    </ligand>
</feature>
<comment type="cofactor">
    <cofactor evidence="1">
        <name>FMN</name>
        <dbReference type="ChEBI" id="CHEBI:58210"/>
    </cofactor>
</comment>
<dbReference type="EC" id="1.1.2.3" evidence="9"/>
<evidence type="ECO:0000313" key="10">
    <source>
        <dbReference type="Proteomes" id="UP000006377"/>
    </source>
</evidence>
<organism evidence="9 10">
    <name type="scientific">Parvibaculum lavamentivorans (strain DS-1 / DSM 13023 / NCIMB 13966)</name>
    <dbReference type="NCBI Taxonomy" id="402881"/>
    <lineage>
        <taxon>Bacteria</taxon>
        <taxon>Pseudomonadati</taxon>
        <taxon>Pseudomonadota</taxon>
        <taxon>Alphaproteobacteria</taxon>
        <taxon>Hyphomicrobiales</taxon>
        <taxon>Parvibaculaceae</taxon>
        <taxon>Parvibaculum</taxon>
    </lineage>
</organism>
<feature type="binding site" evidence="7">
    <location>
        <position position="274"/>
    </location>
    <ligand>
        <name>FMN</name>
        <dbReference type="ChEBI" id="CHEBI:58210"/>
    </ligand>
</feature>
<feature type="active site" description="Proton acceptor" evidence="6">
    <location>
        <position position="299"/>
    </location>
</feature>
<evidence type="ECO:0000256" key="6">
    <source>
        <dbReference type="PIRSR" id="PIRSR000138-1"/>
    </source>
</evidence>
<dbReference type="SUPFAM" id="SSF51395">
    <property type="entry name" value="FMN-linked oxidoreductases"/>
    <property type="match status" value="1"/>
</dbReference>
<feature type="binding site" evidence="7">
    <location>
        <position position="297"/>
    </location>
    <ligand>
        <name>FMN</name>
        <dbReference type="ChEBI" id="CHEBI:58210"/>
    </ligand>
</feature>
<feature type="domain" description="FMN hydroxy acid dehydrogenase" evidence="8">
    <location>
        <begin position="18"/>
        <end position="400"/>
    </location>
</feature>
<feature type="binding site" evidence="7">
    <location>
        <position position="302"/>
    </location>
    <ligand>
        <name>glyoxylate</name>
        <dbReference type="ChEBI" id="CHEBI:36655"/>
    </ligand>
</feature>
<dbReference type="GO" id="GO:0004459">
    <property type="term" value="F:L-lactate dehydrogenase (NAD+) activity"/>
    <property type="evidence" value="ECO:0007669"/>
    <property type="project" value="TreeGrafter"/>
</dbReference>
<name>A7HR52_PARL1</name>
<keyword evidence="2 7" id="KW-0285">Flavoprotein</keyword>
<feature type="binding site" evidence="7">
    <location>
        <position position="175"/>
    </location>
    <ligand>
        <name>FMN</name>
        <dbReference type="ChEBI" id="CHEBI:58210"/>
    </ligand>
</feature>
<evidence type="ECO:0000259" key="8">
    <source>
        <dbReference type="PROSITE" id="PS51349"/>
    </source>
</evidence>
<evidence type="ECO:0000256" key="2">
    <source>
        <dbReference type="ARBA" id="ARBA00022630"/>
    </source>
</evidence>
<dbReference type="CDD" id="cd02809">
    <property type="entry name" value="alpha_hydroxyacid_oxid_FMN"/>
    <property type="match status" value="1"/>
</dbReference>
<feature type="binding site" evidence="7">
    <location>
        <position position="147"/>
    </location>
    <ligand>
        <name>FMN</name>
        <dbReference type="ChEBI" id="CHEBI:58210"/>
    </ligand>
</feature>
<dbReference type="eggNOG" id="COG1304">
    <property type="taxonomic scope" value="Bacteria"/>
</dbReference>
<feature type="binding site" evidence="7">
    <location>
        <begin position="330"/>
        <end position="334"/>
    </location>
    <ligand>
        <name>FMN</name>
        <dbReference type="ChEBI" id="CHEBI:58210"/>
    </ligand>
</feature>
<evidence type="ECO:0000256" key="5">
    <source>
        <dbReference type="ARBA" id="ARBA00024042"/>
    </source>
</evidence>
<accession>A7HR52</accession>
<dbReference type="GO" id="GO:0005886">
    <property type="term" value="C:plasma membrane"/>
    <property type="evidence" value="ECO:0007669"/>
    <property type="project" value="TreeGrafter"/>
</dbReference>
<dbReference type="InterPro" id="IPR013785">
    <property type="entry name" value="Aldolase_TIM"/>
</dbReference>
<dbReference type="FunFam" id="3.20.20.70:FF:000029">
    <property type="entry name" value="L-lactate dehydrogenase"/>
    <property type="match status" value="1"/>
</dbReference>
<dbReference type="InterPro" id="IPR012133">
    <property type="entry name" value="Alpha-hydoxy_acid_DH_FMN"/>
</dbReference>
<dbReference type="PROSITE" id="PS51349">
    <property type="entry name" value="FMN_HYDROXY_ACID_DH_2"/>
    <property type="match status" value="1"/>
</dbReference>
<dbReference type="KEGG" id="pla:Plav_0762"/>
<evidence type="ECO:0000256" key="4">
    <source>
        <dbReference type="ARBA" id="ARBA00023002"/>
    </source>
</evidence>
<feature type="binding site" evidence="7">
    <location>
        <position position="44"/>
    </location>
    <ligand>
        <name>glyoxylate</name>
        <dbReference type="ChEBI" id="CHEBI:36655"/>
    </ligand>
</feature>
<gene>
    <name evidence="9" type="ordered locus">Plav_0762</name>
</gene>
<evidence type="ECO:0000256" key="1">
    <source>
        <dbReference type="ARBA" id="ARBA00001917"/>
    </source>
</evidence>
<dbReference type="GO" id="GO:0009060">
    <property type="term" value="P:aerobic respiration"/>
    <property type="evidence" value="ECO:0007669"/>
    <property type="project" value="TreeGrafter"/>
</dbReference>
<dbReference type="GO" id="GO:0004460">
    <property type="term" value="F:L-lactate dehydrogenase (cytochrome) activity"/>
    <property type="evidence" value="ECO:0007669"/>
    <property type="project" value="UniProtKB-EC"/>
</dbReference>
<dbReference type="EMBL" id="CP000774">
    <property type="protein sequence ID" value="ABS62385.1"/>
    <property type="molecule type" value="Genomic_DNA"/>
</dbReference>
<dbReference type="PANTHER" id="PTHR10578">
    <property type="entry name" value="S -2-HYDROXY-ACID OXIDASE-RELATED"/>
    <property type="match status" value="1"/>
</dbReference>
<dbReference type="HOGENOM" id="CLU_020639_0_0_5"/>
<dbReference type="AlphaFoldDB" id="A7HR52"/>
<dbReference type="InterPro" id="IPR008259">
    <property type="entry name" value="FMN_hydac_DH_AS"/>
</dbReference>
<comment type="similarity">
    <text evidence="5">Belongs to the FMN-dependent alpha-hydroxy acid dehydrogenase family.</text>
</comment>
<dbReference type="Proteomes" id="UP000006377">
    <property type="component" value="Chromosome"/>
</dbReference>
<proteinExistence type="inferred from homology"/>
<dbReference type="Gene3D" id="3.20.20.70">
    <property type="entry name" value="Aldolase class I"/>
    <property type="match status" value="1"/>
</dbReference>
<dbReference type="NCBIfam" id="NF008398">
    <property type="entry name" value="PRK11197.1"/>
    <property type="match status" value="1"/>
</dbReference>
<evidence type="ECO:0000313" key="9">
    <source>
        <dbReference type="EMBL" id="ABS62385.1"/>
    </source>
</evidence>
<keyword evidence="10" id="KW-1185">Reference proteome</keyword>
<evidence type="ECO:0000256" key="3">
    <source>
        <dbReference type="ARBA" id="ARBA00022643"/>
    </source>
</evidence>
<dbReference type="InterPro" id="IPR037396">
    <property type="entry name" value="FMN_HAD"/>
</dbReference>
<keyword evidence="4 9" id="KW-0560">Oxidoreductase</keyword>
<evidence type="ECO:0000256" key="7">
    <source>
        <dbReference type="PIRSR" id="PIRSR000138-2"/>
    </source>
</evidence>
<feature type="binding site" evidence="7">
    <location>
        <position position="126"/>
    </location>
    <ligand>
        <name>FMN</name>
        <dbReference type="ChEBI" id="CHEBI:58210"/>
    </ligand>
</feature>
<dbReference type="InterPro" id="IPR000262">
    <property type="entry name" value="FMN-dep_DH"/>
</dbReference>
<dbReference type="Pfam" id="PF01070">
    <property type="entry name" value="FMN_dh"/>
    <property type="match status" value="1"/>
</dbReference>
<keyword evidence="3 7" id="KW-0288">FMN</keyword>
<feature type="binding site" evidence="7">
    <location>
        <begin position="97"/>
        <end position="99"/>
    </location>
    <ligand>
        <name>FMN</name>
        <dbReference type="ChEBI" id="CHEBI:58210"/>
    </ligand>
</feature>
<dbReference type="PANTHER" id="PTHR10578:SF85">
    <property type="entry name" value="L-LACTATE DEHYDROGENASE"/>
    <property type="match status" value="1"/>
</dbReference>
<dbReference type="GO" id="GO:0010181">
    <property type="term" value="F:FMN binding"/>
    <property type="evidence" value="ECO:0007669"/>
    <property type="project" value="InterPro"/>
</dbReference>
<dbReference type="PIRSF" id="PIRSF000138">
    <property type="entry name" value="Al-hdrx_acd_dh"/>
    <property type="match status" value="1"/>
</dbReference>
<protein>
    <submittedName>
        <fullName evidence="9">L-lactate dehydrogenase (Cytochrome)</fullName>
        <ecNumber evidence="9">1.1.2.3</ecNumber>
    </submittedName>
</protein>
<dbReference type="STRING" id="402881.Plav_0762"/>
<feature type="binding site" evidence="7">
    <location>
        <begin position="353"/>
        <end position="354"/>
    </location>
    <ligand>
        <name>FMN</name>
        <dbReference type="ChEBI" id="CHEBI:58210"/>
    </ligand>
</feature>
<feature type="binding site" evidence="7">
    <location>
        <position position="149"/>
    </location>
    <ligand>
        <name>glyoxylate</name>
        <dbReference type="ChEBI" id="CHEBI:36655"/>
    </ligand>
</feature>